<evidence type="ECO:0000313" key="3">
    <source>
        <dbReference type="Proteomes" id="UP000826271"/>
    </source>
</evidence>
<accession>A0AAV6XN47</accession>
<evidence type="ECO:0000256" key="1">
    <source>
        <dbReference type="ARBA" id="ARBA00023277"/>
    </source>
</evidence>
<dbReference type="PANTHER" id="PTHR31268:SF12">
    <property type="entry name" value="GALACTINOL--SUCROSE GALACTOSYLTRANSFERASE"/>
    <property type="match status" value="1"/>
</dbReference>
<keyword evidence="1" id="KW-0119">Carbohydrate metabolism</keyword>
<evidence type="ECO:0000313" key="2">
    <source>
        <dbReference type="EMBL" id="KAG8383919.1"/>
    </source>
</evidence>
<dbReference type="EMBL" id="WHWC01000004">
    <property type="protein sequence ID" value="KAG8383919.1"/>
    <property type="molecule type" value="Genomic_DNA"/>
</dbReference>
<dbReference type="Proteomes" id="UP000826271">
    <property type="component" value="Unassembled WGS sequence"/>
</dbReference>
<organism evidence="2 3">
    <name type="scientific">Buddleja alternifolia</name>
    <dbReference type="NCBI Taxonomy" id="168488"/>
    <lineage>
        <taxon>Eukaryota</taxon>
        <taxon>Viridiplantae</taxon>
        <taxon>Streptophyta</taxon>
        <taxon>Embryophyta</taxon>
        <taxon>Tracheophyta</taxon>
        <taxon>Spermatophyta</taxon>
        <taxon>Magnoliopsida</taxon>
        <taxon>eudicotyledons</taxon>
        <taxon>Gunneridae</taxon>
        <taxon>Pentapetalae</taxon>
        <taxon>asterids</taxon>
        <taxon>lamiids</taxon>
        <taxon>Lamiales</taxon>
        <taxon>Scrophulariaceae</taxon>
        <taxon>Buddlejeae</taxon>
        <taxon>Buddleja</taxon>
    </lineage>
</organism>
<dbReference type="InterPro" id="IPR008811">
    <property type="entry name" value="Glycosyl_hydrolases_36"/>
</dbReference>
<keyword evidence="3" id="KW-1185">Reference proteome</keyword>
<reference evidence="2" key="1">
    <citation type="submission" date="2019-10" db="EMBL/GenBank/DDBJ databases">
        <authorList>
            <person name="Zhang R."/>
            <person name="Pan Y."/>
            <person name="Wang J."/>
            <person name="Ma R."/>
            <person name="Yu S."/>
        </authorList>
    </citation>
    <scope>NUCLEOTIDE SEQUENCE</scope>
    <source>
        <strain evidence="2">LA-IB0</strain>
        <tissue evidence="2">Leaf</tissue>
    </source>
</reference>
<dbReference type="AlphaFoldDB" id="A0AAV6XN47"/>
<protein>
    <submittedName>
        <fullName evidence="2">Uncharacterized protein</fullName>
    </submittedName>
</protein>
<dbReference type="Pfam" id="PF05691">
    <property type="entry name" value="Raffinose_syn"/>
    <property type="match status" value="1"/>
</dbReference>
<proteinExistence type="predicted"/>
<gene>
    <name evidence="2" type="ORF">BUALT_Bualt04G0064100</name>
</gene>
<sequence length="113" mass="12795">METQLIILQLPELNSYVLILPLIEGKFRSAIHPGSNGEVVLCVESGSTKVMEKSFTCCAYFHVGNNPYDLMRDAISVVRVHLGTFRLLEEKNPPKIIDSFGWCTWDAFYLTVQ</sequence>
<dbReference type="PANTHER" id="PTHR31268">
    <property type="match status" value="1"/>
</dbReference>
<name>A0AAV6XN47_9LAMI</name>
<comment type="caution">
    <text evidence="2">The sequence shown here is derived from an EMBL/GenBank/DDBJ whole genome shotgun (WGS) entry which is preliminary data.</text>
</comment>